<dbReference type="EMBL" id="JAVRHZ010000001">
    <property type="protein sequence ID" value="MDT0554465.1"/>
    <property type="molecule type" value="Genomic_DNA"/>
</dbReference>
<comment type="caution">
    <text evidence="1">The sequence shown here is derived from an EMBL/GenBank/DDBJ whole genome shotgun (WGS) entry which is preliminary data.</text>
</comment>
<organism evidence="1 2">
    <name type="scientific">Patiriisocius hiemis</name>
    <dbReference type="NCBI Taxonomy" id="3075604"/>
    <lineage>
        <taxon>Bacteria</taxon>
        <taxon>Pseudomonadati</taxon>
        <taxon>Bacteroidota</taxon>
        <taxon>Flavobacteriia</taxon>
        <taxon>Flavobacteriales</taxon>
        <taxon>Flavobacteriaceae</taxon>
        <taxon>Patiriisocius</taxon>
    </lineage>
</organism>
<reference evidence="1 2" key="1">
    <citation type="submission" date="2023-09" db="EMBL/GenBank/DDBJ databases">
        <authorList>
            <person name="Rey-Velasco X."/>
        </authorList>
    </citation>
    <scope>NUCLEOTIDE SEQUENCE [LARGE SCALE GENOMIC DNA]</scope>
    <source>
        <strain evidence="1 2">W242</strain>
    </source>
</reference>
<evidence type="ECO:0000313" key="2">
    <source>
        <dbReference type="Proteomes" id="UP001254488"/>
    </source>
</evidence>
<evidence type="ECO:0000313" key="1">
    <source>
        <dbReference type="EMBL" id="MDT0554465.1"/>
    </source>
</evidence>
<dbReference type="RefSeq" id="WP_311331431.1">
    <property type="nucleotide sequence ID" value="NZ_JAVRHZ010000001.1"/>
</dbReference>
<gene>
    <name evidence="1" type="ORF">RM538_00500</name>
</gene>
<dbReference type="Proteomes" id="UP001254488">
    <property type="component" value="Unassembled WGS sequence"/>
</dbReference>
<keyword evidence="2" id="KW-1185">Reference proteome</keyword>
<sequence length="186" mass="21803">MEQIKIIFFALTSFFGIEDGKIAADKTTITIYPENKEIEIIQEDLFSIIQTEKDSLLVLDQWNKLLDLKKGNTTWSKELDSFPVKSFDYTSIKNTIKPHLILSYSKEEDLRNLGIWYNENKNQFSINHIPQHNTKTSDGSLKGNYWVFNGESKFSFTIEPFLQMPEKYQKLKRPLKKLTPTIKKEE</sequence>
<protein>
    <submittedName>
        <fullName evidence="1">Uncharacterized protein</fullName>
    </submittedName>
</protein>
<name>A0ABU2Y8F3_9FLAO</name>
<proteinExistence type="predicted"/>
<accession>A0ABU2Y8F3</accession>